<dbReference type="InterPro" id="IPR028995">
    <property type="entry name" value="Glyco_hydro_57/38_cen_sf"/>
</dbReference>
<evidence type="ECO:0000313" key="4">
    <source>
        <dbReference type="EMBL" id="MBK9297182.1"/>
    </source>
</evidence>
<keyword evidence="1" id="KW-0378">Hydrolase</keyword>
<dbReference type="PANTHER" id="PTHR46017:SF1">
    <property type="entry name" value="ALPHA-MANNOSIDASE 2C1"/>
    <property type="match status" value="1"/>
</dbReference>
<dbReference type="Pfam" id="PF09261">
    <property type="entry name" value="Alpha-mann_mid"/>
    <property type="match status" value="1"/>
</dbReference>
<evidence type="ECO:0000313" key="5">
    <source>
        <dbReference type="Proteomes" id="UP000727993"/>
    </source>
</evidence>
<evidence type="ECO:0000256" key="1">
    <source>
        <dbReference type="ARBA" id="ARBA00022801"/>
    </source>
</evidence>
<accession>A0A936NBD9</accession>
<protein>
    <recommendedName>
        <fullName evidence="3">Glycoside hydrolase family 38 central domain-containing protein</fullName>
    </recommendedName>
</protein>
<sequence length="175" mass="19746">MGERRRRWAPRRHLPVAEELTALWREVLTLQFHDILPGSSIAWVHHEAEESYQRIIGRCEEMIAVSLARIAGNAVSPWRRPTAGGSTVRVRTRSACCRPTLPHMFGPECRCGRLARRRDRPVPRRRAWPTGGLPSRRTSRPVAGRWPWPKRCRSGCNRDGPGSGATGADGSRATR</sequence>
<dbReference type="AlphaFoldDB" id="A0A936NBD9"/>
<dbReference type="InterPro" id="IPR015341">
    <property type="entry name" value="Glyco_hydro_38_cen"/>
</dbReference>
<gene>
    <name evidence="4" type="ORF">IPN02_10195</name>
</gene>
<dbReference type="InterPro" id="IPR037094">
    <property type="entry name" value="Glyco_hydro_38_cen_sf"/>
</dbReference>
<proteinExistence type="predicted"/>
<dbReference type="Gene3D" id="1.20.1270.50">
    <property type="entry name" value="Glycoside hydrolase family 38, central domain"/>
    <property type="match status" value="1"/>
</dbReference>
<evidence type="ECO:0000256" key="2">
    <source>
        <dbReference type="SAM" id="MobiDB-lite"/>
    </source>
</evidence>
<dbReference type="PANTHER" id="PTHR46017">
    <property type="entry name" value="ALPHA-MANNOSIDASE 2C1"/>
    <property type="match status" value="1"/>
</dbReference>
<dbReference type="GO" id="GO:0004559">
    <property type="term" value="F:alpha-mannosidase activity"/>
    <property type="evidence" value="ECO:0007669"/>
    <property type="project" value="InterPro"/>
</dbReference>
<feature type="domain" description="Glycoside hydrolase family 38 central" evidence="3">
    <location>
        <begin position="17"/>
        <end position="69"/>
    </location>
</feature>
<evidence type="ECO:0000259" key="3">
    <source>
        <dbReference type="Pfam" id="PF09261"/>
    </source>
</evidence>
<dbReference type="SUPFAM" id="SSF88688">
    <property type="entry name" value="Families 57/38 glycoside transferase middle domain"/>
    <property type="match status" value="1"/>
</dbReference>
<dbReference type="Proteomes" id="UP000727993">
    <property type="component" value="Unassembled WGS sequence"/>
</dbReference>
<reference evidence="4 5" key="1">
    <citation type="submission" date="2020-10" db="EMBL/GenBank/DDBJ databases">
        <title>Connecting structure to function with the recovery of over 1000 high-quality activated sludge metagenome-assembled genomes encoding full-length rRNA genes using long-read sequencing.</title>
        <authorList>
            <person name="Singleton C.M."/>
            <person name="Petriglieri F."/>
            <person name="Kristensen J.M."/>
            <person name="Kirkegaard R.H."/>
            <person name="Michaelsen T.Y."/>
            <person name="Andersen M.H."/>
            <person name="Karst S.M."/>
            <person name="Dueholm M.S."/>
            <person name="Nielsen P.H."/>
            <person name="Albertsen M."/>
        </authorList>
    </citation>
    <scope>NUCLEOTIDE SEQUENCE [LARGE SCALE GENOMIC DNA]</scope>
    <source>
        <strain evidence="4">Lyne_18-Q3-R50-59_MAXAC.006</strain>
    </source>
</reference>
<comment type="caution">
    <text evidence="4">The sequence shown here is derived from an EMBL/GenBank/DDBJ whole genome shotgun (WGS) entry which is preliminary data.</text>
</comment>
<dbReference type="GO" id="GO:0009313">
    <property type="term" value="P:oligosaccharide catabolic process"/>
    <property type="evidence" value="ECO:0007669"/>
    <property type="project" value="TreeGrafter"/>
</dbReference>
<dbReference type="EMBL" id="JADJZA010000006">
    <property type="protein sequence ID" value="MBK9297182.1"/>
    <property type="molecule type" value="Genomic_DNA"/>
</dbReference>
<dbReference type="GO" id="GO:0006013">
    <property type="term" value="P:mannose metabolic process"/>
    <property type="evidence" value="ECO:0007669"/>
    <property type="project" value="InterPro"/>
</dbReference>
<feature type="region of interest" description="Disordered" evidence="2">
    <location>
        <begin position="120"/>
        <end position="175"/>
    </location>
</feature>
<name>A0A936NBD9_9ACTN</name>
<organism evidence="4 5">
    <name type="scientific">Candidatus Neomicrothrix subdominans</name>
    <dbReference type="NCBI Taxonomy" id="2954438"/>
    <lineage>
        <taxon>Bacteria</taxon>
        <taxon>Bacillati</taxon>
        <taxon>Actinomycetota</taxon>
        <taxon>Acidimicrobiia</taxon>
        <taxon>Acidimicrobiales</taxon>
        <taxon>Microthrixaceae</taxon>
        <taxon>Candidatus Neomicrothrix</taxon>
    </lineage>
</organism>